<keyword evidence="9" id="KW-1185">Reference proteome</keyword>
<accession>A0AAU9JC54</accession>
<keyword evidence="3 6" id="KW-0812">Transmembrane</keyword>
<dbReference type="InterPro" id="IPR015414">
    <property type="entry name" value="TMEM64"/>
</dbReference>
<keyword evidence="5 6" id="KW-0472">Membrane</keyword>
<keyword evidence="4 6" id="KW-1133">Transmembrane helix</keyword>
<evidence type="ECO:0000256" key="3">
    <source>
        <dbReference type="ARBA" id="ARBA00022692"/>
    </source>
</evidence>
<evidence type="ECO:0000259" key="7">
    <source>
        <dbReference type="Pfam" id="PF09335"/>
    </source>
</evidence>
<dbReference type="Proteomes" id="UP001162131">
    <property type="component" value="Unassembled WGS sequence"/>
</dbReference>
<feature type="transmembrane region" description="Helical" evidence="6">
    <location>
        <begin position="158"/>
        <end position="180"/>
    </location>
</feature>
<comment type="caution">
    <text evidence="8">The sequence shown here is derived from an EMBL/GenBank/DDBJ whole genome shotgun (WGS) entry which is preliminary data.</text>
</comment>
<feature type="transmembrane region" description="Helical" evidence="6">
    <location>
        <begin position="7"/>
        <end position="27"/>
    </location>
</feature>
<evidence type="ECO:0000256" key="2">
    <source>
        <dbReference type="ARBA" id="ARBA00022475"/>
    </source>
</evidence>
<sequence>MEQKIKGLKAWSCIGTGIIVLVLFTTIPGAKELLAGLFRSLKNLGGFGLIIFMAFYAICLAISIPITMLNISLSFLYSFWTAFLISGVGAFVGTIICYVLGKSLLRDSCKELFDSYQSTKAMASAIEESQWKFVFLIWMISAPVSVKNYGLASLNVRFLPYIVIGTATSLFNNATHIFLGSKAQALYKEVEHGEFLTYEMLFFVVSIVFSGIAFAGLSLFVHKSLRAESKYEEMNMV</sequence>
<dbReference type="GO" id="GO:0005886">
    <property type="term" value="C:plasma membrane"/>
    <property type="evidence" value="ECO:0007669"/>
    <property type="project" value="UniProtKB-SubCell"/>
</dbReference>
<dbReference type="Pfam" id="PF09335">
    <property type="entry name" value="VTT_dom"/>
    <property type="match status" value="1"/>
</dbReference>
<dbReference type="InterPro" id="IPR032816">
    <property type="entry name" value="VTT_dom"/>
</dbReference>
<evidence type="ECO:0000256" key="4">
    <source>
        <dbReference type="ARBA" id="ARBA00022989"/>
    </source>
</evidence>
<comment type="subcellular location">
    <subcellularLocation>
        <location evidence="1">Cell membrane</location>
        <topology evidence="1">Multi-pass membrane protein</topology>
    </subcellularLocation>
</comment>
<keyword evidence="2" id="KW-1003">Cell membrane</keyword>
<name>A0AAU9JC54_9CILI</name>
<dbReference type="EMBL" id="CAJZBQ010000034">
    <property type="protein sequence ID" value="CAG9323546.1"/>
    <property type="molecule type" value="Genomic_DNA"/>
</dbReference>
<dbReference type="AlphaFoldDB" id="A0AAU9JC54"/>
<reference evidence="8" key="1">
    <citation type="submission" date="2021-09" db="EMBL/GenBank/DDBJ databases">
        <authorList>
            <consortium name="AG Swart"/>
            <person name="Singh M."/>
            <person name="Singh A."/>
            <person name="Seah K."/>
            <person name="Emmerich C."/>
        </authorList>
    </citation>
    <scope>NUCLEOTIDE SEQUENCE</scope>
    <source>
        <strain evidence="8">ATCC30299</strain>
    </source>
</reference>
<dbReference type="PANTHER" id="PTHR12677:SF59">
    <property type="entry name" value="GOLGI APPARATUS MEMBRANE PROTEIN TVP38-RELATED"/>
    <property type="match status" value="1"/>
</dbReference>
<proteinExistence type="predicted"/>
<feature type="transmembrane region" description="Helical" evidence="6">
    <location>
        <begin position="76"/>
        <end position="101"/>
    </location>
</feature>
<feature type="transmembrane region" description="Helical" evidence="6">
    <location>
        <begin position="129"/>
        <end position="146"/>
    </location>
</feature>
<protein>
    <recommendedName>
        <fullName evidence="7">VTT domain-containing protein</fullName>
    </recommendedName>
</protein>
<gene>
    <name evidence="8" type="ORF">BSTOLATCC_MIC34195</name>
</gene>
<feature type="transmembrane region" description="Helical" evidence="6">
    <location>
        <begin position="200"/>
        <end position="221"/>
    </location>
</feature>
<feature type="transmembrane region" description="Helical" evidence="6">
    <location>
        <begin position="47"/>
        <end position="69"/>
    </location>
</feature>
<evidence type="ECO:0000256" key="6">
    <source>
        <dbReference type="SAM" id="Phobius"/>
    </source>
</evidence>
<feature type="domain" description="VTT" evidence="7">
    <location>
        <begin position="64"/>
        <end position="181"/>
    </location>
</feature>
<organism evidence="8 9">
    <name type="scientific">Blepharisma stoltei</name>
    <dbReference type="NCBI Taxonomy" id="1481888"/>
    <lineage>
        <taxon>Eukaryota</taxon>
        <taxon>Sar</taxon>
        <taxon>Alveolata</taxon>
        <taxon>Ciliophora</taxon>
        <taxon>Postciliodesmatophora</taxon>
        <taxon>Heterotrichea</taxon>
        <taxon>Heterotrichida</taxon>
        <taxon>Blepharismidae</taxon>
        <taxon>Blepharisma</taxon>
    </lineage>
</organism>
<evidence type="ECO:0000313" key="8">
    <source>
        <dbReference type="EMBL" id="CAG9323546.1"/>
    </source>
</evidence>
<evidence type="ECO:0000313" key="9">
    <source>
        <dbReference type="Proteomes" id="UP001162131"/>
    </source>
</evidence>
<evidence type="ECO:0000256" key="1">
    <source>
        <dbReference type="ARBA" id="ARBA00004651"/>
    </source>
</evidence>
<dbReference type="PANTHER" id="PTHR12677">
    <property type="entry name" value="GOLGI APPARATUS MEMBRANE PROTEIN TVP38-RELATED"/>
    <property type="match status" value="1"/>
</dbReference>
<evidence type="ECO:0000256" key="5">
    <source>
        <dbReference type="ARBA" id="ARBA00023136"/>
    </source>
</evidence>